<dbReference type="InterPro" id="IPR056292">
    <property type="entry name" value="DRC7_C"/>
</dbReference>
<feature type="coiled-coil region" evidence="1">
    <location>
        <begin position="578"/>
        <end position="612"/>
    </location>
</feature>
<evidence type="ECO:0000259" key="2">
    <source>
        <dbReference type="Pfam" id="PF24656"/>
    </source>
</evidence>
<feature type="coiled-coil region" evidence="1">
    <location>
        <begin position="1459"/>
        <end position="1486"/>
    </location>
</feature>
<keyword evidence="1" id="KW-0175">Coiled coil</keyword>
<reference evidence="4" key="1">
    <citation type="submission" date="2015-07" db="EMBL/GenBank/DDBJ databases">
        <title>Adaptation to a free-living lifestyle via gene acquisitions in the diplomonad Trepomonas sp. PC1.</title>
        <authorList>
            <person name="Xu F."/>
            <person name="Jerlstrom-Hultqvist J."/>
            <person name="Kolisko M."/>
            <person name="Simpson A.G.B."/>
            <person name="Roger A.J."/>
            <person name="Svard S.G."/>
            <person name="Andersson J.O."/>
        </authorList>
    </citation>
    <scope>NUCLEOTIDE SEQUENCE</scope>
    <source>
        <strain evidence="4">PC1</strain>
    </source>
</reference>
<dbReference type="Gene3D" id="3.10.620.30">
    <property type="match status" value="1"/>
</dbReference>
<dbReference type="Pfam" id="PF24656">
    <property type="entry name" value="CEPT76_peptidase"/>
    <property type="match status" value="1"/>
</dbReference>
<evidence type="ECO:0000256" key="1">
    <source>
        <dbReference type="SAM" id="Coils"/>
    </source>
</evidence>
<evidence type="ECO:0000313" key="4">
    <source>
        <dbReference type="EMBL" id="JAP95273.1"/>
    </source>
</evidence>
<proteinExistence type="predicted"/>
<protein>
    <submittedName>
        <fullName evidence="4">Uncharacterized protein</fullName>
    </submittedName>
</protein>
<organism evidence="4">
    <name type="scientific">Trepomonas sp. PC1</name>
    <dbReference type="NCBI Taxonomy" id="1076344"/>
    <lineage>
        <taxon>Eukaryota</taxon>
        <taxon>Metamonada</taxon>
        <taxon>Diplomonadida</taxon>
        <taxon>Hexamitidae</taxon>
        <taxon>Hexamitinae</taxon>
        <taxon>Trepomonas</taxon>
    </lineage>
</organism>
<evidence type="ECO:0000259" key="3">
    <source>
        <dbReference type="Pfam" id="PF24671"/>
    </source>
</evidence>
<feature type="non-terminal residue" evidence="4">
    <location>
        <position position="1"/>
    </location>
</feature>
<sequence length="1533" mass="179602">KKDRIESIDKSSFPITYSNNSDREQLLLDYASTFETHFLSQYPKRKPLYISPLNEAGIQKFLPTTLRPAVLQDPNLFDGNKLSQFVAQSINYEEFEDPTKFSPYTVAPQTTLEWQKGDSVDASVLLCSLLLGAGYNAYVCLGYADRRLTQQLRHKENCPEFEQVTDIANKQLLQFASYSAFSSRFRPGIYVVQPDYSRDFNDYHIDEDRFNRLDWLNNKDYKKEFQNFYFRPNLAELYPQMETNVQETELLNVQEIHKNLTSQPWLKNPFGFDKLNILHQKETKNAEFSYALSGGGMFLSTSSITYGSNLITQPLEKKAQVIQNKYLKKKRAVISESQFSQIKKLRQKMEKIGAKQQDVEQYIIDVMKTQGKLDHILVPGETGQKRKNEENKKIKTQIQADQEHVKDLCIDILENQRVYAWVYVAPLQDEKLSYNSDVQKDINQLINQFENPSKIKQGLFVDAVSGRVFTLENELFRSIEACFNNENYFVNLQFDVQNPKIPNFDLFNIDKWCICVMTLNMIKIRQQQQNYVNQKIVEEKTLLQVGGQNQFMQNFKDNIGQILPGSNLPAKSTQIIDKKLQELQDQQYQEKLAKEQQQNIQLSNKKESNELQNKYMQRWDSVKPIKILISAIPTPWAVQTTLNEIKLMQNYPVLNINDDEKSVQNLLPEKTYLFRDCFIRMFNKFSQRNGLVFIMNTRPRPVYESIYDQDGDCVKNQIKCWRCQSHFLYKNRVDKLSLTTTQFEVENDLIKIQLNEDKYLQHNEGFELKTQLDETKIEHLGVQYPAWCFIGADCEQTFDSPVLKLFSKSSGFQAKVCVINHIYEPDRKDQLKSYEILPNFHRKLQFYESRQDYLGQMVVKDDFIKEKYYDMLRIDGLQQRQINFSLSEVKTEKENDIKITMPFMDDGQIVERTIYVRQITEKYRDLGQIQNAINSRRRKFIKAKIVIEDADAKFIAGQQKTEEKISYIDNEQQYVELDTFQDIEYALSQAAFQIYYAQKQIFSSNISSVQNPLYNIVQGTQSIVTRHNNLLLQAYKLCPDKEIIQEQKQASFTAAENTVNQSTISKSDMDESRTQVEDVDQQMQGAQFWHRTAKVLKQQDSQKTTDFLKQDIEQLVKNKAHLPLPKTLATLGNAQNQHQLTENEMRKQQVTTLAGVKYSWFEIEQNSQFVMSDYVQVLKKKELPILAQFKSSPQCFNFVKQFTKDPIRFQVLDFNSESNMIKMVHFNDQCSLFVNQKVFEKSKGMAHFSKVFNSTHAMQTMQQFKINEHIVEQLALATQQKKQPLQILQKQQIMFQAESFVFNQDDVKTNVLQTSDEFLQITNREKMLHIVLQQEEIARFDLLKTLELSPETTVPNQQHGSSINIYHQQKGAGLQFKPRDLTIALHALEKQNLKERLTLNTDKKVIISKKIDENDPLISFIPEKYRNHEVLPKEVAQDVYEAALLAQKQRILERTGLIQSRLQAETEQLKRRNKNLEQLNPDEKEKVMKEIKESIFKIQIIEQRTEKHITDGTERYTKYAQELKKDKRLQMLQ</sequence>
<dbReference type="GO" id="GO:0031514">
    <property type="term" value="C:motile cilium"/>
    <property type="evidence" value="ECO:0007669"/>
    <property type="project" value="TreeGrafter"/>
</dbReference>
<accession>A0A146KEX8</accession>
<dbReference type="EMBL" id="GDID01001333">
    <property type="protein sequence ID" value="JAP95273.1"/>
    <property type="molecule type" value="Transcribed_RNA"/>
</dbReference>
<dbReference type="PANTHER" id="PTHR35249">
    <property type="entry name" value="DYNEIN REGULATORY COMPLEX SUBUNIT 7"/>
    <property type="match status" value="1"/>
</dbReference>
<dbReference type="GO" id="GO:0048870">
    <property type="term" value="P:cell motility"/>
    <property type="evidence" value="ECO:0007669"/>
    <property type="project" value="TreeGrafter"/>
</dbReference>
<feature type="domain" description="Dynein regulatory complex subunit 7 C-terminal" evidence="3">
    <location>
        <begin position="1431"/>
        <end position="1532"/>
    </location>
</feature>
<feature type="domain" description="CEP76/DRC7 peptidase-like" evidence="2">
    <location>
        <begin position="108"/>
        <end position="146"/>
    </location>
</feature>
<name>A0A146KEX8_9EUKA</name>
<gene>
    <name evidence="4" type="ORF">TPC1_11790</name>
</gene>
<dbReference type="InterPro" id="IPR056290">
    <property type="entry name" value="CEPT76/DRC7_peptidase-like_dom"/>
</dbReference>
<dbReference type="Pfam" id="PF24671">
    <property type="entry name" value="DRC7_C"/>
    <property type="match status" value="1"/>
</dbReference>
<dbReference type="InterPro" id="IPR033551">
    <property type="entry name" value="DRC7/lobo"/>
</dbReference>
<dbReference type="PANTHER" id="PTHR35249:SF2">
    <property type="entry name" value="DYNEIN REGULATORY COMPLEX SUBUNIT 7"/>
    <property type="match status" value="1"/>
</dbReference>